<dbReference type="InterPro" id="IPR002586">
    <property type="entry name" value="CobQ/CobB/MinD/ParA_Nub-bd_dom"/>
</dbReference>
<dbReference type="AlphaFoldDB" id="A0A7D3W0R2"/>
<dbReference type="Pfam" id="PF01656">
    <property type="entry name" value="CbiA"/>
    <property type="match status" value="1"/>
</dbReference>
<dbReference type="PANTHER" id="PTHR43384:SF14">
    <property type="entry name" value="ESX-1 SECRETION-ASSOCIATED PROTEIN ESPI"/>
    <property type="match status" value="1"/>
</dbReference>
<dbReference type="GO" id="GO:0009898">
    <property type="term" value="C:cytoplasmic side of plasma membrane"/>
    <property type="evidence" value="ECO:0007669"/>
    <property type="project" value="TreeGrafter"/>
</dbReference>
<dbReference type="GO" id="GO:0051782">
    <property type="term" value="P:negative regulation of cell division"/>
    <property type="evidence" value="ECO:0007669"/>
    <property type="project" value="TreeGrafter"/>
</dbReference>
<evidence type="ECO:0000313" key="3">
    <source>
        <dbReference type="Proteomes" id="UP000501240"/>
    </source>
</evidence>
<dbReference type="Proteomes" id="UP000501240">
    <property type="component" value="Chromosome"/>
</dbReference>
<dbReference type="GO" id="GO:0016887">
    <property type="term" value="F:ATP hydrolysis activity"/>
    <property type="evidence" value="ECO:0007669"/>
    <property type="project" value="TreeGrafter"/>
</dbReference>
<evidence type="ECO:0000259" key="1">
    <source>
        <dbReference type="Pfam" id="PF01656"/>
    </source>
</evidence>
<sequence length="313" mass="33714">MPDLGWDGHHADPYPMAAELVGDVPHGDPLWRRVGRGAVHAFLPTGDVRSVAEQAASIQRPITTGRRIAVAGMRGGAGKSTVTALLATVFAHYRRDRVLALDIDPDFGTLALRLGAARRHAVGDLTMANGFRSFDEAEPFLVRVGQRLWTLAGNHGHIGDAPLSAEIYRDRAMPLTRFFGITLVDCDSGITGPLSRHVLEGAHVQVLVAPATPDGARSVGRELDWLQSAGLQERLARTVVVFTVKAPYGRRYLDLDGASAILADVGVACVRFDYDRHLASGAPLDPQRLAHNTRTTAIRLAALLLDRAVPSEP</sequence>
<dbReference type="PANTHER" id="PTHR43384">
    <property type="entry name" value="SEPTUM SITE-DETERMINING PROTEIN MIND HOMOLOG, CHLOROPLASTIC-RELATED"/>
    <property type="match status" value="1"/>
</dbReference>
<protein>
    <submittedName>
        <fullName evidence="2">ATPase</fullName>
    </submittedName>
</protein>
<dbReference type="InterPro" id="IPR027417">
    <property type="entry name" value="P-loop_NTPase"/>
</dbReference>
<dbReference type="EMBL" id="CP053892">
    <property type="protein sequence ID" value="QKG23451.1"/>
    <property type="molecule type" value="Genomic_DNA"/>
</dbReference>
<dbReference type="InterPro" id="IPR050625">
    <property type="entry name" value="ParA/MinD_ATPase"/>
</dbReference>
<feature type="domain" description="CobQ/CobB/MinD/ParA nucleotide binding" evidence="1">
    <location>
        <begin position="68"/>
        <end position="115"/>
    </location>
</feature>
<dbReference type="GO" id="GO:0005829">
    <property type="term" value="C:cytosol"/>
    <property type="evidence" value="ECO:0007669"/>
    <property type="project" value="TreeGrafter"/>
</dbReference>
<dbReference type="SUPFAM" id="SSF52540">
    <property type="entry name" value="P-loop containing nucleoside triphosphate hydrolases"/>
    <property type="match status" value="1"/>
</dbReference>
<dbReference type="GO" id="GO:0005524">
    <property type="term" value="F:ATP binding"/>
    <property type="evidence" value="ECO:0007669"/>
    <property type="project" value="TreeGrafter"/>
</dbReference>
<reference evidence="2 3" key="1">
    <citation type="submission" date="2020-05" db="EMBL/GenBank/DDBJ databases">
        <title>Actinomadura verrucosospora NRRL-B18236 (PFL_A860) Genome sequencing and assembly.</title>
        <authorList>
            <person name="Samborskyy M."/>
        </authorList>
    </citation>
    <scope>NUCLEOTIDE SEQUENCE [LARGE SCALE GENOMIC DNA]</scope>
    <source>
        <strain evidence="2 3">NRRL:B18236</strain>
    </source>
</reference>
<evidence type="ECO:0000313" key="2">
    <source>
        <dbReference type="EMBL" id="QKG23451.1"/>
    </source>
</evidence>
<gene>
    <name evidence="2" type="ORF">ACTIVE_5094</name>
</gene>
<name>A0A7D3W0R2_ACTVE</name>
<dbReference type="Gene3D" id="3.40.50.300">
    <property type="entry name" value="P-loop containing nucleotide triphosphate hydrolases"/>
    <property type="match status" value="1"/>
</dbReference>
<proteinExistence type="predicted"/>
<keyword evidence="3" id="KW-1185">Reference proteome</keyword>
<dbReference type="RefSeq" id="WP_173097412.1">
    <property type="nucleotide sequence ID" value="NZ_CP053892.1"/>
</dbReference>
<accession>A0A7D3W0R2</accession>
<organism evidence="2 3">
    <name type="scientific">Actinomadura verrucosospora</name>
    <dbReference type="NCBI Taxonomy" id="46165"/>
    <lineage>
        <taxon>Bacteria</taxon>
        <taxon>Bacillati</taxon>
        <taxon>Actinomycetota</taxon>
        <taxon>Actinomycetes</taxon>
        <taxon>Streptosporangiales</taxon>
        <taxon>Thermomonosporaceae</taxon>
        <taxon>Actinomadura</taxon>
    </lineage>
</organism>